<comment type="caution">
    <text evidence="3">The sequence shown here is derived from an EMBL/GenBank/DDBJ whole genome shotgun (WGS) entry which is preliminary data.</text>
</comment>
<evidence type="ECO:0000313" key="3">
    <source>
        <dbReference type="EMBL" id="MBB2923646.1"/>
    </source>
</evidence>
<accession>A0A7W4UG93</accession>
<dbReference type="Proteomes" id="UP000518206">
    <property type="component" value="Unassembled WGS sequence"/>
</dbReference>
<evidence type="ECO:0000256" key="2">
    <source>
        <dbReference type="SAM" id="Phobius"/>
    </source>
</evidence>
<reference evidence="3 4" key="2">
    <citation type="submission" date="2020-08" db="EMBL/GenBank/DDBJ databases">
        <authorList>
            <person name="Partida-Martinez L."/>
            <person name="Huntemann M."/>
            <person name="Clum A."/>
            <person name="Wang J."/>
            <person name="Palaniappan K."/>
            <person name="Ritter S."/>
            <person name="Chen I.-M."/>
            <person name="Stamatis D."/>
            <person name="Reddy T."/>
            <person name="O'Malley R."/>
            <person name="Daum C."/>
            <person name="Shapiro N."/>
            <person name="Ivanova N."/>
            <person name="Kyrpides N."/>
            <person name="Woyke T."/>
        </authorList>
    </citation>
    <scope>NUCLEOTIDE SEQUENCE [LARGE SCALE GENOMIC DNA]</scope>
    <source>
        <strain evidence="3 4">RAS26</strain>
    </source>
</reference>
<feature type="transmembrane region" description="Helical" evidence="2">
    <location>
        <begin position="29"/>
        <end position="49"/>
    </location>
</feature>
<reference evidence="3 4" key="1">
    <citation type="submission" date="2020-08" db="EMBL/GenBank/DDBJ databases">
        <title>The Agave Microbiome: Exploring the role of microbial communities in plant adaptations to desert environments.</title>
        <authorList>
            <person name="Partida-Martinez L.P."/>
        </authorList>
    </citation>
    <scope>NUCLEOTIDE SEQUENCE [LARGE SCALE GENOMIC DNA]</scope>
    <source>
        <strain evidence="3 4">RAS26</strain>
    </source>
</reference>
<organism evidence="3 4">
    <name type="scientific">Cellulomonas cellasea</name>
    <dbReference type="NCBI Taxonomy" id="43670"/>
    <lineage>
        <taxon>Bacteria</taxon>
        <taxon>Bacillati</taxon>
        <taxon>Actinomycetota</taxon>
        <taxon>Actinomycetes</taxon>
        <taxon>Micrococcales</taxon>
        <taxon>Cellulomonadaceae</taxon>
        <taxon>Cellulomonas</taxon>
    </lineage>
</organism>
<feature type="region of interest" description="Disordered" evidence="1">
    <location>
        <begin position="90"/>
        <end position="109"/>
    </location>
</feature>
<name>A0A7W4UG93_9CELL</name>
<sequence length="109" mass="12117">MTTTPGSTLDDGRPGDDPGQTQWHFGMRFFMFWLMPLFLVGGAFVWWPMVQDLAAGIYPGSAKGFLLVLAYPAAVVAWPCMLVAYRRAKRRGETPVPGSYKPRRPAPRG</sequence>
<gene>
    <name evidence="3" type="ORF">FHR80_002571</name>
</gene>
<proteinExistence type="predicted"/>
<dbReference type="AlphaFoldDB" id="A0A7W4UG93"/>
<evidence type="ECO:0000256" key="1">
    <source>
        <dbReference type="SAM" id="MobiDB-lite"/>
    </source>
</evidence>
<keyword evidence="2" id="KW-0472">Membrane</keyword>
<evidence type="ECO:0000313" key="4">
    <source>
        <dbReference type="Proteomes" id="UP000518206"/>
    </source>
</evidence>
<protein>
    <submittedName>
        <fullName evidence="3">Uncharacterized protein</fullName>
    </submittedName>
</protein>
<dbReference type="EMBL" id="JACHVX010000003">
    <property type="protein sequence ID" value="MBB2923646.1"/>
    <property type="molecule type" value="Genomic_DNA"/>
</dbReference>
<feature type="transmembrane region" description="Helical" evidence="2">
    <location>
        <begin position="64"/>
        <end position="85"/>
    </location>
</feature>
<keyword evidence="2" id="KW-1133">Transmembrane helix</keyword>
<dbReference type="RefSeq" id="WP_183296455.1">
    <property type="nucleotide sequence ID" value="NZ_JACHVX010000003.1"/>
</dbReference>
<keyword evidence="2" id="KW-0812">Transmembrane</keyword>